<gene>
    <name evidence="4" type="ORF">SAMN05216257_102158</name>
</gene>
<accession>A0A1G9AKR8</accession>
<dbReference type="EMBL" id="FNFV01000002">
    <property type="protein sequence ID" value="SDK27180.1"/>
    <property type="molecule type" value="Genomic_DNA"/>
</dbReference>
<dbReference type="Proteomes" id="UP000199328">
    <property type="component" value="Unassembled WGS sequence"/>
</dbReference>
<dbReference type="SUPFAM" id="SSF53448">
    <property type="entry name" value="Nucleotide-diphospho-sugar transferases"/>
    <property type="match status" value="1"/>
</dbReference>
<dbReference type="AlphaFoldDB" id="A0A1G9AKR8"/>
<reference evidence="5" key="1">
    <citation type="submission" date="2016-10" db="EMBL/GenBank/DDBJ databases">
        <authorList>
            <person name="Varghese N."/>
            <person name="Submissions S."/>
        </authorList>
    </citation>
    <scope>NUCLEOTIDE SEQUENCE [LARGE SCALE GENOMIC DNA]</scope>
    <source>
        <strain evidence="5">CGMCC 1.10789</strain>
    </source>
</reference>
<evidence type="ECO:0000256" key="2">
    <source>
        <dbReference type="ARBA" id="ARBA00022692"/>
    </source>
</evidence>
<comment type="subcellular location">
    <subcellularLocation>
        <location evidence="1">Membrane</location>
        <topology evidence="1">Single-pass membrane protein</topology>
    </subcellularLocation>
</comment>
<dbReference type="PANTHER" id="PTHR21461:SF69">
    <property type="entry name" value="GLYCOSYLTRANSFERASE FAMILY 92 PROTEIN"/>
    <property type="match status" value="1"/>
</dbReference>
<keyword evidence="2" id="KW-0812">Transmembrane</keyword>
<sequence length="363" mass="40157">MGGALIITTMRNEAPHVLEWVAYHRLIGFDRFLVWSNDCEDGTDLLLDALARRGWLAHERNDRIGKKGVQWTALERAARHPWVAQADWLLVADCDEFVNIHAGEGRLADLLAAVPQADAVTLTWRLFGDSGVVEIEDAPTIAQFTRAAPFPCHAPWTASQFKTLYRNAGFYGRPGVHRPKAPDPTRRPVWVNGSGRRLPEAFAREGAVILGQNAGMDLVALNHYSLRSAKAFLVKAARGLPNRSGKPVDIGYWADRNFNVVEERSILRHLPALEAALAELRADPEIDRLHREGLAWHRARAEEALTTLEGLELFSRCVGTERREVDAALGAELLRRRVVLRRAGVRAGKGGPGGAAPRTPRGI</sequence>
<dbReference type="RefSeq" id="WP_092498720.1">
    <property type="nucleotide sequence ID" value="NZ_FNFV01000002.1"/>
</dbReference>
<dbReference type="GO" id="GO:0016757">
    <property type="term" value="F:glycosyltransferase activity"/>
    <property type="evidence" value="ECO:0007669"/>
    <property type="project" value="TreeGrafter"/>
</dbReference>
<dbReference type="GO" id="GO:0005737">
    <property type="term" value="C:cytoplasm"/>
    <property type="evidence" value="ECO:0007669"/>
    <property type="project" value="TreeGrafter"/>
</dbReference>
<keyword evidence="3" id="KW-0472">Membrane</keyword>
<evidence type="ECO:0000313" key="5">
    <source>
        <dbReference type="Proteomes" id="UP000199328"/>
    </source>
</evidence>
<dbReference type="OrthoDB" id="1997677at2"/>
<keyword evidence="3" id="KW-1133">Transmembrane helix</keyword>
<keyword evidence="5" id="KW-1185">Reference proteome</keyword>
<name>A0A1G9AKR8_9RHOB</name>
<evidence type="ECO:0000313" key="4">
    <source>
        <dbReference type="EMBL" id="SDK27180.1"/>
    </source>
</evidence>
<organism evidence="4 5">
    <name type="scientific">Meinhardsimonia xiamenensis</name>
    <dbReference type="NCBI Taxonomy" id="990712"/>
    <lineage>
        <taxon>Bacteria</taxon>
        <taxon>Pseudomonadati</taxon>
        <taxon>Pseudomonadota</taxon>
        <taxon>Alphaproteobacteria</taxon>
        <taxon>Rhodobacterales</taxon>
        <taxon>Paracoccaceae</taxon>
        <taxon>Meinhardsimonia</taxon>
    </lineage>
</organism>
<evidence type="ECO:0000256" key="3">
    <source>
        <dbReference type="ARBA" id="ARBA00022989"/>
    </source>
</evidence>
<dbReference type="InterPro" id="IPR029044">
    <property type="entry name" value="Nucleotide-diphossugar_trans"/>
</dbReference>
<keyword evidence="4" id="KW-0808">Transferase</keyword>
<protein>
    <submittedName>
        <fullName evidence="4">Glycosyl transferase family 2</fullName>
    </submittedName>
</protein>
<dbReference type="Pfam" id="PF13704">
    <property type="entry name" value="Glyco_tranf_2_4"/>
    <property type="match status" value="1"/>
</dbReference>
<dbReference type="STRING" id="990712.SAMN05216257_102158"/>
<dbReference type="PANTHER" id="PTHR21461">
    <property type="entry name" value="GLYCOSYLTRANSFERASE FAMILY 92 PROTEIN"/>
    <property type="match status" value="1"/>
</dbReference>
<evidence type="ECO:0000256" key="1">
    <source>
        <dbReference type="ARBA" id="ARBA00004167"/>
    </source>
</evidence>
<dbReference type="GO" id="GO:0016020">
    <property type="term" value="C:membrane"/>
    <property type="evidence" value="ECO:0007669"/>
    <property type="project" value="UniProtKB-SubCell"/>
</dbReference>
<proteinExistence type="predicted"/>